<accession>A0ABV9UQ78</accession>
<proteinExistence type="predicted"/>
<dbReference type="PROSITE" id="PS51257">
    <property type="entry name" value="PROKAR_LIPOPROTEIN"/>
    <property type="match status" value="1"/>
</dbReference>
<gene>
    <name evidence="2" type="ORF">ACFPFX_20800</name>
</gene>
<feature type="region of interest" description="Disordered" evidence="1">
    <location>
        <begin position="24"/>
        <end position="48"/>
    </location>
</feature>
<dbReference type="EMBL" id="JBHSIZ010000020">
    <property type="protein sequence ID" value="MFC4958731.1"/>
    <property type="molecule type" value="Genomic_DNA"/>
</dbReference>
<protein>
    <submittedName>
        <fullName evidence="2">Lipoprotein</fullName>
    </submittedName>
</protein>
<dbReference type="Pfam" id="PF18966">
    <property type="entry name" value="Lipoprotein_23"/>
    <property type="match status" value="1"/>
</dbReference>
<sequence length="212" mass="21426">MKRNVVRGAMAVALAGAVLTGCGDGKPASSSPSSGPAKPSQGGATAAKGSAVGAAGSACTLPAAFDLAAKWKAKPVAPDAADSPLAGLGKQGPFTMACEMDAKPAGNVGFLRAWTEDAESGTPRAALEAFVGANKNASKATYKEIEAGALPATEVVFETYNKLMDESKQERALAVVTPKGTLVLHLSGLDTQEQTEMLPAYELAKSSMRAAS</sequence>
<comment type="caution">
    <text evidence="2">The sequence shown here is derived from an EMBL/GenBank/DDBJ whole genome shotgun (WGS) entry which is preliminary data.</text>
</comment>
<evidence type="ECO:0000313" key="2">
    <source>
        <dbReference type="EMBL" id="MFC4958731.1"/>
    </source>
</evidence>
<reference evidence="3" key="1">
    <citation type="journal article" date="2019" name="Int. J. Syst. Evol. Microbiol.">
        <title>The Global Catalogue of Microorganisms (GCM) 10K type strain sequencing project: providing services to taxonomists for standard genome sequencing and annotation.</title>
        <authorList>
            <consortium name="The Broad Institute Genomics Platform"/>
            <consortium name="The Broad Institute Genome Sequencing Center for Infectious Disease"/>
            <person name="Wu L."/>
            <person name="Ma J."/>
        </authorList>
    </citation>
    <scope>NUCLEOTIDE SEQUENCE [LARGE SCALE GENOMIC DNA]</scope>
    <source>
        <strain evidence="3">CCM 7224</strain>
    </source>
</reference>
<organism evidence="2 3">
    <name type="scientific">Streptomyces mauvecolor</name>
    <dbReference type="NCBI Taxonomy" id="58345"/>
    <lineage>
        <taxon>Bacteria</taxon>
        <taxon>Bacillati</taxon>
        <taxon>Actinomycetota</taxon>
        <taxon>Actinomycetes</taxon>
        <taxon>Kitasatosporales</taxon>
        <taxon>Streptomycetaceae</taxon>
        <taxon>Streptomyces</taxon>
    </lineage>
</organism>
<keyword evidence="3" id="KW-1185">Reference proteome</keyword>
<evidence type="ECO:0000256" key="1">
    <source>
        <dbReference type="SAM" id="MobiDB-lite"/>
    </source>
</evidence>
<name>A0ABV9UQ78_9ACTN</name>
<dbReference type="InterPro" id="IPR044058">
    <property type="entry name" value="Lipoprotein_23"/>
</dbReference>
<evidence type="ECO:0000313" key="3">
    <source>
        <dbReference type="Proteomes" id="UP001595834"/>
    </source>
</evidence>
<dbReference type="RefSeq" id="WP_344376365.1">
    <property type="nucleotide sequence ID" value="NZ_BAAASQ010000013.1"/>
</dbReference>
<dbReference type="Proteomes" id="UP001595834">
    <property type="component" value="Unassembled WGS sequence"/>
</dbReference>
<keyword evidence="2" id="KW-0449">Lipoprotein</keyword>